<gene>
    <name evidence="2" type="ORF">N027_10905</name>
</gene>
<proteinExistence type="predicted"/>
<dbReference type="InterPro" id="IPR028190">
    <property type="entry name" value="Ntox21"/>
</dbReference>
<reference evidence="2" key="2">
    <citation type="submission" date="2024-07" db="EMBL/GenBank/DDBJ databases">
        <title>A complete genome sequence for Pseudomonas syringae USA007.</title>
        <authorList>
            <person name="Baltrus D.A."/>
        </authorList>
    </citation>
    <scope>NUCLEOTIDE SEQUENCE</scope>
    <source>
        <strain evidence="2">USA007</strain>
    </source>
</reference>
<dbReference type="EMBL" id="CP159278">
    <property type="protein sequence ID" value="XCN79977.1"/>
    <property type="molecule type" value="Genomic_DNA"/>
</dbReference>
<dbReference type="Gene3D" id="3.10.380.20">
    <property type="entry name" value="Novel toxin 21 (CdiA), C-terminal domain"/>
    <property type="match status" value="1"/>
</dbReference>
<sequence length="64" mass="7007">MGFRKINETVHDGQAVFKRGNDFITRDLDGHNGGAWKMAGSVKALGSRDTRAGTFDVNLKRIGD</sequence>
<dbReference type="AlphaFoldDB" id="A0AAU8MFC1"/>
<dbReference type="CDD" id="cd20685">
    <property type="entry name" value="CdiA-CT_Ecl_RNase-like"/>
    <property type="match status" value="1"/>
</dbReference>
<dbReference type="RefSeq" id="WP_354675754.1">
    <property type="nucleotide sequence ID" value="NZ_CP159278.1"/>
</dbReference>
<reference evidence="2" key="1">
    <citation type="journal article" date="2014" name="Genome Announc.">
        <title>Draft Genome Sequences of a Phylogenetically Diverse Suite of Pseudomonas syringae Strains from Multiple Source Populations.</title>
        <authorList>
            <person name="Baltrus D.A."/>
            <person name="Yourstone S."/>
            <person name="Lind A."/>
            <person name="Guilbaud C."/>
            <person name="Sands D.C."/>
            <person name="Jones C.D."/>
            <person name="Morris C.E."/>
            <person name="Dangl J.L."/>
        </authorList>
    </citation>
    <scope>NUCLEOTIDE SEQUENCE</scope>
    <source>
        <strain evidence="2">USA007</strain>
    </source>
</reference>
<dbReference type="Pfam" id="PF15526">
    <property type="entry name" value="Ntox21"/>
    <property type="match status" value="1"/>
</dbReference>
<accession>A0AAU8MFC1</accession>
<organism evidence="2">
    <name type="scientific">Pseudomonas syringae USA007</name>
    <dbReference type="NCBI Taxonomy" id="1357288"/>
    <lineage>
        <taxon>Bacteria</taxon>
        <taxon>Pseudomonadati</taxon>
        <taxon>Pseudomonadota</taxon>
        <taxon>Gammaproteobacteria</taxon>
        <taxon>Pseudomonadales</taxon>
        <taxon>Pseudomonadaceae</taxon>
        <taxon>Pseudomonas</taxon>
        <taxon>Pseudomonas syringae</taxon>
    </lineage>
</organism>
<feature type="domain" description="Novel toxin 21" evidence="1">
    <location>
        <begin position="1"/>
        <end position="64"/>
    </location>
</feature>
<evidence type="ECO:0000313" key="2">
    <source>
        <dbReference type="EMBL" id="XCN79977.1"/>
    </source>
</evidence>
<name>A0AAU8MFC1_PSESX</name>
<evidence type="ECO:0000259" key="1">
    <source>
        <dbReference type="Pfam" id="PF15526"/>
    </source>
</evidence>
<protein>
    <submittedName>
        <fullName evidence="2">Toxin C-terminal domain-containing protein</fullName>
    </submittedName>
</protein>
<dbReference type="InterPro" id="IPR038181">
    <property type="entry name" value="Ntox21_sf"/>
</dbReference>